<dbReference type="Proteomes" id="UP000035009">
    <property type="component" value="Unassembled WGS sequence"/>
</dbReference>
<evidence type="ECO:0008006" key="5">
    <source>
        <dbReference type="Google" id="ProtNLM"/>
    </source>
</evidence>
<evidence type="ECO:0000259" key="2">
    <source>
        <dbReference type="Pfam" id="PF13556"/>
    </source>
</evidence>
<evidence type="ECO:0000313" key="4">
    <source>
        <dbReference type="Proteomes" id="UP000035009"/>
    </source>
</evidence>
<reference evidence="3 4" key="1">
    <citation type="submission" date="2013-02" db="EMBL/GenBank/DDBJ databases">
        <title>Whole genome shotgun sequence of Gordonia malaquae NBRC 108250.</title>
        <authorList>
            <person name="Yoshida I."/>
            <person name="Hosoyama A."/>
            <person name="Tsuchikane K."/>
            <person name="Ando Y."/>
            <person name="Baba S."/>
            <person name="Ohji S."/>
            <person name="Hamada M."/>
            <person name="Tamura T."/>
            <person name="Yamazoe A."/>
            <person name="Yamazaki S."/>
            <person name="Fujita N."/>
        </authorList>
    </citation>
    <scope>NUCLEOTIDE SEQUENCE [LARGE SCALE GENOMIC DNA]</scope>
    <source>
        <strain evidence="3 4">NBRC 108250</strain>
    </source>
</reference>
<dbReference type="Pfam" id="PF13556">
    <property type="entry name" value="HTH_30"/>
    <property type="match status" value="1"/>
</dbReference>
<gene>
    <name evidence="3" type="ORF">GM1_014_00100</name>
</gene>
<dbReference type="STRING" id="410332.SAMN04488550_1644"/>
<sequence>MPVTVRWLLRQSELHLATAGSSDDLSGEIDFVVTTELADPAQWLSGGELVLTTGIGLLDRTGGVADRAGCDAYVQRLVDRGIVALGFGVGLTFDDVPQDLTDAASAAGLPLILVPRPTPFVAIARAVADRSAELQYRSQELAARAQPKMTRAAVSGGAVAVLKELATACDGAALLLDDDGRVTQSAPAGISPAVMRAVGEQVRGHRTSSAVAIDAETAIVTQPIRVAGRTYGHLAVASRHEPRPTDHVLIGHANSLLALDFDKPHRLDALAGRVNIAVFTLLLGDEPDGAQVQTLAVDAADGDGRVRVLVCRDLGANAERVADRLVARLAELRRPAFGVARPGGDVAVLLRGTDDEKSIADLLSALPRSTRRHLRAGVSASVPLTGVADAYRDAITIAGAALRGGPVADRTSAAGASLVATTGGRQALDGLSRLLVDPLVAYDTAHGTALTESLQSYLENHGQWETAAADLGVHRHTLRARIAKVESELDIDLGSARVRAELLLALLIRQ</sequence>
<dbReference type="EMBL" id="BAOP01000014">
    <property type="protein sequence ID" value="GAC80018.1"/>
    <property type="molecule type" value="Genomic_DNA"/>
</dbReference>
<accession>M3VBC4</accession>
<dbReference type="InterPro" id="IPR042070">
    <property type="entry name" value="PucR_C-HTH_sf"/>
</dbReference>
<protein>
    <recommendedName>
        <fullName evidence="5">CdaR family transcriptional regulator</fullName>
    </recommendedName>
</protein>
<dbReference type="PANTHER" id="PTHR33744:SF1">
    <property type="entry name" value="DNA-BINDING TRANSCRIPTIONAL ACTIVATOR ADER"/>
    <property type="match status" value="1"/>
</dbReference>
<keyword evidence="4" id="KW-1185">Reference proteome</keyword>
<dbReference type="eggNOG" id="COG2508">
    <property type="taxonomic scope" value="Bacteria"/>
</dbReference>
<dbReference type="InterPro" id="IPR051448">
    <property type="entry name" value="CdaR-like_regulators"/>
</dbReference>
<dbReference type="InterPro" id="IPR025736">
    <property type="entry name" value="PucR_C-HTH_dom"/>
</dbReference>
<name>M3VBC4_GORML</name>
<dbReference type="OrthoDB" id="8450798at2"/>
<dbReference type="Pfam" id="PF07905">
    <property type="entry name" value="PucR"/>
    <property type="match status" value="1"/>
</dbReference>
<feature type="domain" description="Purine catabolism PurC-like" evidence="1">
    <location>
        <begin position="9"/>
        <end position="129"/>
    </location>
</feature>
<proteinExistence type="predicted"/>
<organism evidence="3 4">
    <name type="scientific">Gordonia malaquae NBRC 108250</name>
    <dbReference type="NCBI Taxonomy" id="1223542"/>
    <lineage>
        <taxon>Bacteria</taxon>
        <taxon>Bacillati</taxon>
        <taxon>Actinomycetota</taxon>
        <taxon>Actinomycetes</taxon>
        <taxon>Mycobacteriales</taxon>
        <taxon>Gordoniaceae</taxon>
        <taxon>Gordonia</taxon>
    </lineage>
</organism>
<dbReference type="PANTHER" id="PTHR33744">
    <property type="entry name" value="CARBOHYDRATE DIACID REGULATOR"/>
    <property type="match status" value="1"/>
</dbReference>
<feature type="domain" description="PucR C-terminal helix-turn-helix" evidence="2">
    <location>
        <begin position="450"/>
        <end position="508"/>
    </location>
</feature>
<dbReference type="InterPro" id="IPR012914">
    <property type="entry name" value="PucR_dom"/>
</dbReference>
<dbReference type="AlphaFoldDB" id="M3VBC4"/>
<dbReference type="RefSeq" id="WP_008378754.1">
    <property type="nucleotide sequence ID" value="NZ_BAOP01000014.1"/>
</dbReference>
<evidence type="ECO:0000259" key="1">
    <source>
        <dbReference type="Pfam" id="PF07905"/>
    </source>
</evidence>
<comment type="caution">
    <text evidence="3">The sequence shown here is derived from an EMBL/GenBank/DDBJ whole genome shotgun (WGS) entry which is preliminary data.</text>
</comment>
<dbReference type="Gene3D" id="1.10.10.2840">
    <property type="entry name" value="PucR C-terminal helix-turn-helix domain"/>
    <property type="match status" value="1"/>
</dbReference>
<evidence type="ECO:0000313" key="3">
    <source>
        <dbReference type="EMBL" id="GAC80018.1"/>
    </source>
</evidence>